<keyword evidence="20" id="KW-1185">Reference proteome</keyword>
<evidence type="ECO:0000256" key="8">
    <source>
        <dbReference type="ARBA" id="ARBA00022597"/>
    </source>
</evidence>
<dbReference type="Pfam" id="PF05524">
    <property type="entry name" value="PEP-utilisers_N"/>
    <property type="match status" value="1"/>
</dbReference>
<comment type="cofactor">
    <cofactor evidence="2">
        <name>Mg(2+)</name>
        <dbReference type="ChEBI" id="CHEBI:18420"/>
    </cofactor>
</comment>
<evidence type="ECO:0000313" key="18">
    <source>
        <dbReference type="EMBL" id="SHM89206.1"/>
    </source>
</evidence>
<dbReference type="Gene3D" id="3.50.30.10">
    <property type="entry name" value="Phosphohistidine domain"/>
    <property type="match status" value="1"/>
</dbReference>
<dbReference type="PANTHER" id="PTHR46244:SF6">
    <property type="entry name" value="PHOSPHOENOLPYRUVATE-PROTEIN PHOSPHOTRANSFERASE"/>
    <property type="match status" value="1"/>
</dbReference>
<dbReference type="PROSITE" id="PS51350">
    <property type="entry name" value="PTS_HPR_DOM"/>
    <property type="match status" value="1"/>
</dbReference>
<keyword evidence="18" id="KW-0670">Pyruvate</keyword>
<keyword evidence="11" id="KW-0479">Metal-binding</keyword>
<dbReference type="InterPro" id="IPR036618">
    <property type="entry name" value="PtsI_HPr-bd_sf"/>
</dbReference>
<dbReference type="SUPFAM" id="SSF55594">
    <property type="entry name" value="HPr-like"/>
    <property type="match status" value="1"/>
</dbReference>
<evidence type="ECO:0000259" key="16">
    <source>
        <dbReference type="PROSITE" id="PS51350"/>
    </source>
</evidence>
<dbReference type="GO" id="GO:0008965">
    <property type="term" value="F:phosphoenolpyruvate-protein phosphotransferase activity"/>
    <property type="evidence" value="ECO:0007669"/>
    <property type="project" value="UniProtKB-EC"/>
</dbReference>
<evidence type="ECO:0000256" key="5">
    <source>
        <dbReference type="ARBA" id="ARBA00012232"/>
    </source>
</evidence>
<evidence type="ECO:0000256" key="1">
    <source>
        <dbReference type="ARBA" id="ARBA00000683"/>
    </source>
</evidence>
<dbReference type="PRINTS" id="PR01736">
    <property type="entry name" value="PHPHTRNFRASE"/>
</dbReference>
<keyword evidence="6" id="KW-0813">Transport</keyword>
<dbReference type="Gene3D" id="2.70.70.10">
    <property type="entry name" value="Glucose Permease (Domain IIA)"/>
    <property type="match status" value="1"/>
</dbReference>
<feature type="coiled-coil region" evidence="14">
    <location>
        <begin position="503"/>
        <end position="535"/>
    </location>
</feature>
<dbReference type="InterPro" id="IPR008279">
    <property type="entry name" value="PEP-util_enz_mobile_dom"/>
</dbReference>
<dbReference type="InterPro" id="IPR008731">
    <property type="entry name" value="PTS_EIN"/>
</dbReference>
<dbReference type="Gene3D" id="3.20.20.60">
    <property type="entry name" value="Phosphoenolpyruvate-binding domains"/>
    <property type="match status" value="1"/>
</dbReference>
<dbReference type="Gene3D" id="1.10.274.10">
    <property type="entry name" value="PtsI, HPr-binding domain"/>
    <property type="match status" value="1"/>
</dbReference>
<dbReference type="GO" id="GO:0009401">
    <property type="term" value="P:phosphoenolpyruvate-dependent sugar phosphotransferase system"/>
    <property type="evidence" value="ECO:0007669"/>
    <property type="project" value="UniProtKB-KW"/>
</dbReference>
<evidence type="ECO:0000256" key="3">
    <source>
        <dbReference type="ARBA" id="ARBA00004496"/>
    </source>
</evidence>
<dbReference type="NCBIfam" id="TIGR00830">
    <property type="entry name" value="PTBA"/>
    <property type="match status" value="1"/>
</dbReference>
<keyword evidence="8" id="KW-0762">Sugar transport</keyword>
<dbReference type="InterPro" id="IPR036637">
    <property type="entry name" value="Phosphohistidine_dom_sf"/>
</dbReference>
<proteinExistence type="inferred from homology"/>
<dbReference type="GO" id="GO:0016301">
    <property type="term" value="F:kinase activity"/>
    <property type="evidence" value="ECO:0007669"/>
    <property type="project" value="UniProtKB-KW"/>
</dbReference>
<keyword evidence="9 18" id="KW-0808">Transferase</keyword>
<feature type="domain" description="PTS EIIA type-1" evidence="15">
    <location>
        <begin position="24"/>
        <end position="128"/>
    </location>
</feature>
<dbReference type="Pfam" id="PF02896">
    <property type="entry name" value="PEP-utilizers_C"/>
    <property type="match status" value="1"/>
</dbReference>
<evidence type="ECO:0000259" key="15">
    <source>
        <dbReference type="PROSITE" id="PS51093"/>
    </source>
</evidence>
<dbReference type="Pfam" id="PF00381">
    <property type="entry name" value="PTS-HPr"/>
    <property type="match status" value="1"/>
</dbReference>
<name>A0A1M7MFM0_9GAMM</name>
<dbReference type="SUPFAM" id="SSF47831">
    <property type="entry name" value="Enzyme I of the PEP:sugar phosphotransferase system HPr-binding (sub)domain"/>
    <property type="match status" value="1"/>
</dbReference>
<dbReference type="PROSITE" id="PS51093">
    <property type="entry name" value="PTS_EIIA_TYPE_1"/>
    <property type="match status" value="1"/>
</dbReference>
<dbReference type="EC" id="2.7.3.9" evidence="5"/>
<dbReference type="PROSITE" id="PS00371">
    <property type="entry name" value="PTS_EIIA_TYPE_1_HIS"/>
    <property type="match status" value="1"/>
</dbReference>
<evidence type="ECO:0000256" key="2">
    <source>
        <dbReference type="ARBA" id="ARBA00001946"/>
    </source>
</evidence>
<dbReference type="Gene3D" id="3.30.1340.10">
    <property type="entry name" value="HPr-like"/>
    <property type="match status" value="1"/>
</dbReference>
<evidence type="ECO:0000256" key="9">
    <source>
        <dbReference type="ARBA" id="ARBA00022679"/>
    </source>
</evidence>
<keyword evidence="7" id="KW-0963">Cytoplasm</keyword>
<sequence>MSSSRVILVSPLKGIVVPLAEVPDPVFAEGALGNGIALDPLDGTLHAPISGEVIQCARTHHAYTLRSDEGIEVLVHLGLDTVALEGRGIEPCVEQGQKVESGAPLCRFDMDQLACDATSLVTPLIILDAGDWCLDEPLLAAGGLVELGEPLLTLSPATTEQSPEVQPSGVRLEQELTVALEAGLHARPAARLRNIGRDYRVSLLLRSNERTANGNSVSGLMNLGLVCGNRATVVAEGEQAEAALAAAVALLTTPEGHDAPSDAVEQAPRQDLGDGRIGGLMASPGLASGRLVRLETGLPSVPLTGAGAEVEKPRLLAALQVAGQQLERSRLQAERAGQKAEAEVFEAHQAWLEDPDLVSSAVTRLEEGLNPGQAWREALDAEIDRLRASGNPVLVGRIADLRDLQRQVMAEFSDAPEQSGCELEPGVIVMAADLTPSTFVSLCDRQPAGLCLAAGGTTSHVAILARARGIPCLVAMGDTLLDLDERLVVLNADEGQLETEADAERLAEVEQQLAKRRQQAEAERAESHLEVHTRDSRFVEVAANIGSSEEARLAADNGADGVGLMRSEFLFLGRDRAPDEEEQRREYQASVEAMGPRPVVIRTLDIGADKQLPYLQLPTVPNPALGVRGMRLWQCEPELLDTQLRALLGVRPLRHLRVMVPMVSDASELEWVRERMEAMAAEMRLTELPLLGAMIEVPSAALCSASMANVADFLSIGTNDLTQYGLAMDREDPMLASQADVLHPGVLRLIQATLDGSGGRCPVAVCGAAAGDDLVGPLLVAMGVNELSVEPARVAAVKARLRRLDASVIARELDTLLALPDVDSVRQTLAPLVESALLAEADLERIPS</sequence>
<dbReference type="GO" id="GO:0005737">
    <property type="term" value="C:cytoplasm"/>
    <property type="evidence" value="ECO:0007669"/>
    <property type="project" value="UniProtKB-SubCell"/>
</dbReference>
<dbReference type="InterPro" id="IPR015813">
    <property type="entry name" value="Pyrv/PenolPyrv_kinase-like_dom"/>
</dbReference>
<comment type="similarity">
    <text evidence="4">Belongs to the PEP-utilizing enzyme family.</text>
</comment>
<evidence type="ECO:0000256" key="12">
    <source>
        <dbReference type="ARBA" id="ARBA00022777"/>
    </source>
</evidence>
<dbReference type="Proteomes" id="UP000184123">
    <property type="component" value="Unassembled WGS sequence"/>
</dbReference>
<keyword evidence="10" id="KW-0598">Phosphotransferase system</keyword>
<dbReference type="InterPro" id="IPR006318">
    <property type="entry name" value="PTS_EI-like"/>
</dbReference>
<protein>
    <recommendedName>
        <fullName evidence="5">phosphoenolpyruvate--protein phosphotransferase</fullName>
        <ecNumber evidence="5">2.7.3.9</ecNumber>
    </recommendedName>
</protein>
<dbReference type="SUPFAM" id="SSF51261">
    <property type="entry name" value="Duplicated hybrid motif"/>
    <property type="match status" value="1"/>
</dbReference>
<keyword evidence="13" id="KW-0460">Magnesium</keyword>
<dbReference type="AlphaFoldDB" id="A0A1M7MFM0"/>
<dbReference type="PANTHER" id="PTHR46244">
    <property type="entry name" value="PHOSPHOENOLPYRUVATE-PROTEIN PHOSPHOTRANSFERASE"/>
    <property type="match status" value="1"/>
</dbReference>
<evidence type="ECO:0000313" key="20">
    <source>
        <dbReference type="Proteomes" id="UP000321726"/>
    </source>
</evidence>
<dbReference type="STRING" id="44933.SAMN05660971_04175"/>
<dbReference type="InterPro" id="IPR001020">
    <property type="entry name" value="PTS_HPr_His_P_site"/>
</dbReference>
<dbReference type="InterPro" id="IPR040442">
    <property type="entry name" value="Pyrv_kinase-like_dom_sf"/>
</dbReference>
<dbReference type="Pfam" id="PF00358">
    <property type="entry name" value="PTS_EIIA_1"/>
    <property type="match status" value="1"/>
</dbReference>
<keyword evidence="12" id="KW-0418">Kinase</keyword>
<evidence type="ECO:0000256" key="10">
    <source>
        <dbReference type="ARBA" id="ARBA00022683"/>
    </source>
</evidence>
<dbReference type="EMBL" id="BJXU01000163">
    <property type="protein sequence ID" value="GEN25772.1"/>
    <property type="molecule type" value="Genomic_DNA"/>
</dbReference>
<dbReference type="Pfam" id="PF00391">
    <property type="entry name" value="PEP-utilizers"/>
    <property type="match status" value="1"/>
</dbReference>
<evidence type="ECO:0000313" key="19">
    <source>
        <dbReference type="Proteomes" id="UP000184123"/>
    </source>
</evidence>
<evidence type="ECO:0000256" key="11">
    <source>
        <dbReference type="ARBA" id="ARBA00022723"/>
    </source>
</evidence>
<gene>
    <name evidence="17" type="ORF">HCU01_37210</name>
    <name evidence="18" type="ORF">SAMN05660971_04175</name>
</gene>
<dbReference type="Proteomes" id="UP000321726">
    <property type="component" value="Unassembled WGS sequence"/>
</dbReference>
<feature type="domain" description="HPr" evidence="16">
    <location>
        <begin position="171"/>
        <end position="258"/>
    </location>
</feature>
<comment type="catalytic activity">
    <reaction evidence="1">
        <text>L-histidyl-[protein] + phosphoenolpyruvate = N(pros)-phospho-L-histidyl-[protein] + pyruvate</text>
        <dbReference type="Rhea" id="RHEA:23880"/>
        <dbReference type="Rhea" id="RHEA-COMP:9745"/>
        <dbReference type="Rhea" id="RHEA-COMP:9746"/>
        <dbReference type="ChEBI" id="CHEBI:15361"/>
        <dbReference type="ChEBI" id="CHEBI:29979"/>
        <dbReference type="ChEBI" id="CHEBI:58702"/>
        <dbReference type="ChEBI" id="CHEBI:64837"/>
        <dbReference type="EC" id="2.7.3.9"/>
    </reaction>
</comment>
<dbReference type="InterPro" id="IPR050499">
    <property type="entry name" value="PEP-utilizing_PTS_enzyme"/>
</dbReference>
<dbReference type="InterPro" id="IPR035895">
    <property type="entry name" value="HPr-like_sf"/>
</dbReference>
<dbReference type="InterPro" id="IPR000121">
    <property type="entry name" value="PEP_util_C"/>
</dbReference>
<dbReference type="NCBIfam" id="TIGR01417">
    <property type="entry name" value="PTS_I_fam"/>
    <property type="match status" value="1"/>
</dbReference>
<dbReference type="InterPro" id="IPR000032">
    <property type="entry name" value="HPr-like"/>
</dbReference>
<dbReference type="OrthoDB" id="9765468at2"/>
<dbReference type="NCBIfam" id="TIGR01003">
    <property type="entry name" value="PTS_HPr_family"/>
    <property type="match status" value="1"/>
</dbReference>
<dbReference type="GO" id="GO:0046872">
    <property type="term" value="F:metal ion binding"/>
    <property type="evidence" value="ECO:0007669"/>
    <property type="project" value="UniProtKB-KW"/>
</dbReference>
<comment type="subcellular location">
    <subcellularLocation>
        <location evidence="3">Cytoplasm</location>
    </subcellularLocation>
</comment>
<dbReference type="PRINTS" id="PR00107">
    <property type="entry name" value="PHOSPHOCPHPR"/>
</dbReference>
<dbReference type="SUPFAM" id="SSF51621">
    <property type="entry name" value="Phosphoenolpyruvate/pyruvate domain"/>
    <property type="match status" value="1"/>
</dbReference>
<evidence type="ECO:0000256" key="4">
    <source>
        <dbReference type="ARBA" id="ARBA00007837"/>
    </source>
</evidence>
<keyword evidence="14" id="KW-0175">Coiled coil</keyword>
<dbReference type="CDD" id="cd00367">
    <property type="entry name" value="PTS-HPr_like"/>
    <property type="match status" value="1"/>
</dbReference>
<accession>A0A1M7MFM0</accession>
<evidence type="ECO:0000256" key="13">
    <source>
        <dbReference type="ARBA" id="ARBA00022842"/>
    </source>
</evidence>
<evidence type="ECO:0000256" key="14">
    <source>
        <dbReference type="SAM" id="Coils"/>
    </source>
</evidence>
<dbReference type="InterPro" id="IPR001127">
    <property type="entry name" value="PTS_EIIA_1_perm"/>
</dbReference>
<evidence type="ECO:0000256" key="6">
    <source>
        <dbReference type="ARBA" id="ARBA00022448"/>
    </source>
</evidence>
<organism evidence="18 19">
    <name type="scientific">Halomonas cupida</name>
    <dbReference type="NCBI Taxonomy" id="44933"/>
    <lineage>
        <taxon>Bacteria</taxon>
        <taxon>Pseudomonadati</taxon>
        <taxon>Pseudomonadota</taxon>
        <taxon>Gammaproteobacteria</taxon>
        <taxon>Oceanospirillales</taxon>
        <taxon>Halomonadaceae</taxon>
        <taxon>Halomonas</taxon>
    </lineage>
</organism>
<dbReference type="RefSeq" id="WP_073437151.1">
    <property type="nucleotide sequence ID" value="NZ_BJXU01000163.1"/>
</dbReference>
<dbReference type="EMBL" id="FRCA01000017">
    <property type="protein sequence ID" value="SHM89206.1"/>
    <property type="molecule type" value="Genomic_DNA"/>
</dbReference>
<dbReference type="PROSITE" id="PS00369">
    <property type="entry name" value="PTS_HPR_HIS"/>
    <property type="match status" value="1"/>
</dbReference>
<evidence type="ECO:0000313" key="17">
    <source>
        <dbReference type="EMBL" id="GEN25772.1"/>
    </source>
</evidence>
<reference evidence="17 20" key="2">
    <citation type="submission" date="2019-07" db="EMBL/GenBank/DDBJ databases">
        <title>Whole genome shotgun sequence of Halomonas cupida NBRC 102219.</title>
        <authorList>
            <person name="Hosoyama A."/>
            <person name="Uohara A."/>
            <person name="Ohji S."/>
            <person name="Ichikawa N."/>
        </authorList>
    </citation>
    <scope>NUCLEOTIDE SEQUENCE [LARGE SCALE GENOMIC DNA]</scope>
    <source>
        <strain evidence="17 20">NBRC 102219</strain>
    </source>
</reference>
<reference evidence="18 19" key="1">
    <citation type="submission" date="2016-11" db="EMBL/GenBank/DDBJ databases">
        <authorList>
            <person name="Jaros S."/>
            <person name="Januszkiewicz K."/>
            <person name="Wedrychowicz H."/>
        </authorList>
    </citation>
    <scope>NUCLEOTIDE SEQUENCE [LARGE SCALE GENOMIC DNA]</scope>
    <source>
        <strain evidence="18 19">DSM 4740</strain>
    </source>
</reference>
<evidence type="ECO:0000256" key="7">
    <source>
        <dbReference type="ARBA" id="ARBA00022490"/>
    </source>
</evidence>
<dbReference type="InterPro" id="IPR011055">
    <property type="entry name" value="Dup_hybrid_motif"/>
</dbReference>
<dbReference type="SUPFAM" id="SSF52009">
    <property type="entry name" value="Phosphohistidine domain"/>
    <property type="match status" value="1"/>
</dbReference>